<organism evidence="2 3">
    <name type="scientific">Geobacter soli</name>
    <dbReference type="NCBI Taxonomy" id="1510391"/>
    <lineage>
        <taxon>Bacteria</taxon>
        <taxon>Pseudomonadati</taxon>
        <taxon>Thermodesulfobacteriota</taxon>
        <taxon>Desulfuromonadia</taxon>
        <taxon>Geobacterales</taxon>
        <taxon>Geobacteraceae</taxon>
        <taxon>Geobacter</taxon>
    </lineage>
</organism>
<gene>
    <name evidence="2" type="ORF">SE37_01035</name>
</gene>
<dbReference type="Pfam" id="PF09936">
    <property type="entry name" value="Methyltrn_RNA_4"/>
    <property type="match status" value="1"/>
</dbReference>
<evidence type="ECO:0000259" key="1">
    <source>
        <dbReference type="Pfam" id="PF09936"/>
    </source>
</evidence>
<dbReference type="SUPFAM" id="SSF75217">
    <property type="entry name" value="alpha/beta knot"/>
    <property type="match status" value="1"/>
</dbReference>
<dbReference type="CDD" id="cd18085">
    <property type="entry name" value="TM1570-like"/>
    <property type="match status" value="1"/>
</dbReference>
<reference evidence="2 3" key="1">
    <citation type="submission" date="2015-01" db="EMBL/GenBank/DDBJ databases">
        <title>Genome sequence of the anaerobic bacterium Geobacter soli GSS01, a dissimilatory Fe(III) reducer from soil.</title>
        <authorList>
            <person name="Yang G."/>
            <person name="Zhou S."/>
        </authorList>
    </citation>
    <scope>NUCLEOTIDE SEQUENCE [LARGE SCALE GENOMIC DNA]</scope>
    <source>
        <strain evidence="2 3">GSS01</strain>
    </source>
</reference>
<keyword evidence="3" id="KW-1185">Reference proteome</keyword>
<dbReference type="Proteomes" id="UP000031433">
    <property type="component" value="Unassembled WGS sequence"/>
</dbReference>
<accession>A0A0C1QL29</accession>
<protein>
    <recommendedName>
        <fullName evidence="1">tRNA (guanine-N(1)-)-methyltransferase C-terminal domain-containing protein</fullName>
    </recommendedName>
</protein>
<dbReference type="Gene3D" id="3.40.1280.10">
    <property type="match status" value="1"/>
</dbReference>
<sequence>MTRGECIRSAVSVALVHYPVYDKNRQVVATAVTNLDIHDISRSARTFGLNRYYLVTPVEGQQELAGRIVRHWREGWGASYNPKRKAALDLVRISNSIEEVLEELGNEYGAPARLVTTGARQHPRSIGYEQMASIMAHDRENPYLIVFGTGWGLTEDFFDRADFVLEPIRGPGEYNHLSVRSAAAIIMDRLFGVR</sequence>
<dbReference type="InterPro" id="IPR029026">
    <property type="entry name" value="tRNA_m1G_MTases_N"/>
</dbReference>
<name>A0A0C1QL29_9BACT</name>
<dbReference type="InterPro" id="IPR019230">
    <property type="entry name" value="RNA_MeTrfase_C_dom"/>
</dbReference>
<evidence type="ECO:0000313" key="2">
    <source>
        <dbReference type="EMBL" id="KIE41317.1"/>
    </source>
</evidence>
<evidence type="ECO:0000313" key="3">
    <source>
        <dbReference type="Proteomes" id="UP000031433"/>
    </source>
</evidence>
<proteinExistence type="predicted"/>
<dbReference type="RefSeq" id="WP_039642958.1">
    <property type="nucleotide sequence ID" value="NZ_JXBL01000001.1"/>
</dbReference>
<dbReference type="EMBL" id="JXBL01000001">
    <property type="protein sequence ID" value="KIE41317.1"/>
    <property type="molecule type" value="Genomic_DNA"/>
</dbReference>
<feature type="domain" description="tRNA (guanine-N(1)-)-methyltransferase C-terminal" evidence="1">
    <location>
        <begin position="11"/>
        <end position="192"/>
    </location>
</feature>
<dbReference type="InterPro" id="IPR029028">
    <property type="entry name" value="Alpha/beta_knot_MTases"/>
</dbReference>
<dbReference type="AlphaFoldDB" id="A0A0C1QL29"/>
<comment type="caution">
    <text evidence="2">The sequence shown here is derived from an EMBL/GenBank/DDBJ whole genome shotgun (WGS) entry which is preliminary data.</text>
</comment>